<proteinExistence type="predicted"/>
<evidence type="ECO:0000256" key="1">
    <source>
        <dbReference type="SAM" id="MobiDB-lite"/>
    </source>
</evidence>
<gene>
    <name evidence="2" type="ORF">M0R45_015857</name>
</gene>
<dbReference type="AlphaFoldDB" id="A0AAW1XTA8"/>
<sequence length="94" mass="10205">MRPEMMLMEVHGNRLVRGAGLGSEARWIADEERNTGSGGRLEWVDAGDGNGAGTAEARQVASAASNGVERRRRLWCSLMKSIGKHGGCEIDDHR</sequence>
<keyword evidence="3" id="KW-1185">Reference proteome</keyword>
<name>A0AAW1XTA8_RUBAR</name>
<comment type="caution">
    <text evidence="2">The sequence shown here is derived from an EMBL/GenBank/DDBJ whole genome shotgun (WGS) entry which is preliminary data.</text>
</comment>
<feature type="region of interest" description="Disordered" evidence="1">
    <location>
        <begin position="33"/>
        <end position="53"/>
    </location>
</feature>
<evidence type="ECO:0000313" key="2">
    <source>
        <dbReference type="EMBL" id="KAK9939150.1"/>
    </source>
</evidence>
<organism evidence="2 3">
    <name type="scientific">Rubus argutus</name>
    <name type="common">Southern blackberry</name>
    <dbReference type="NCBI Taxonomy" id="59490"/>
    <lineage>
        <taxon>Eukaryota</taxon>
        <taxon>Viridiplantae</taxon>
        <taxon>Streptophyta</taxon>
        <taxon>Embryophyta</taxon>
        <taxon>Tracheophyta</taxon>
        <taxon>Spermatophyta</taxon>
        <taxon>Magnoliopsida</taxon>
        <taxon>eudicotyledons</taxon>
        <taxon>Gunneridae</taxon>
        <taxon>Pentapetalae</taxon>
        <taxon>rosids</taxon>
        <taxon>fabids</taxon>
        <taxon>Rosales</taxon>
        <taxon>Rosaceae</taxon>
        <taxon>Rosoideae</taxon>
        <taxon>Rosoideae incertae sedis</taxon>
        <taxon>Rubus</taxon>
    </lineage>
</organism>
<evidence type="ECO:0008006" key="4">
    <source>
        <dbReference type="Google" id="ProtNLM"/>
    </source>
</evidence>
<reference evidence="2 3" key="1">
    <citation type="journal article" date="2023" name="G3 (Bethesda)">
        <title>A chromosome-length genome assembly and annotation of blackberry (Rubus argutus, cv. 'Hillquist').</title>
        <authorList>
            <person name="Bruna T."/>
            <person name="Aryal R."/>
            <person name="Dudchenko O."/>
            <person name="Sargent D.J."/>
            <person name="Mead D."/>
            <person name="Buti M."/>
            <person name="Cavallini A."/>
            <person name="Hytonen T."/>
            <person name="Andres J."/>
            <person name="Pham M."/>
            <person name="Weisz D."/>
            <person name="Mascagni F."/>
            <person name="Usai G."/>
            <person name="Natali L."/>
            <person name="Bassil N."/>
            <person name="Fernandez G.E."/>
            <person name="Lomsadze A."/>
            <person name="Armour M."/>
            <person name="Olukolu B."/>
            <person name="Poorten T."/>
            <person name="Britton C."/>
            <person name="Davik J."/>
            <person name="Ashrafi H."/>
            <person name="Aiden E.L."/>
            <person name="Borodovsky M."/>
            <person name="Worthington M."/>
        </authorList>
    </citation>
    <scope>NUCLEOTIDE SEQUENCE [LARGE SCALE GENOMIC DNA]</scope>
    <source>
        <strain evidence="2">PI 553951</strain>
    </source>
</reference>
<dbReference type="Proteomes" id="UP001457282">
    <property type="component" value="Unassembled WGS sequence"/>
</dbReference>
<dbReference type="EMBL" id="JBEDUW010000003">
    <property type="protein sequence ID" value="KAK9939150.1"/>
    <property type="molecule type" value="Genomic_DNA"/>
</dbReference>
<evidence type="ECO:0000313" key="3">
    <source>
        <dbReference type="Proteomes" id="UP001457282"/>
    </source>
</evidence>
<protein>
    <recommendedName>
        <fullName evidence="4">MHC class I antigen</fullName>
    </recommendedName>
</protein>
<accession>A0AAW1XTA8</accession>